<dbReference type="GeneID" id="27725150"/>
<keyword evidence="3" id="KW-1185">Reference proteome</keyword>
<keyword evidence="1" id="KW-1133">Transmembrane helix</keyword>
<gene>
    <name evidence="2" type="ORF">SAPIO_CDS6078</name>
</gene>
<dbReference type="HOGENOM" id="CLU_639601_0_0_1"/>
<comment type="caution">
    <text evidence="2">The sequence shown here is derived from an EMBL/GenBank/DDBJ whole genome shotgun (WGS) entry which is preliminary data.</text>
</comment>
<dbReference type="Proteomes" id="UP000028545">
    <property type="component" value="Unassembled WGS sequence"/>
</dbReference>
<evidence type="ECO:0000313" key="2">
    <source>
        <dbReference type="EMBL" id="KEZ42225.1"/>
    </source>
</evidence>
<keyword evidence="1" id="KW-0812">Transmembrane</keyword>
<organism evidence="2 3">
    <name type="scientific">Pseudallescheria apiosperma</name>
    <name type="common">Scedosporium apiospermum</name>
    <dbReference type="NCBI Taxonomy" id="563466"/>
    <lineage>
        <taxon>Eukaryota</taxon>
        <taxon>Fungi</taxon>
        <taxon>Dikarya</taxon>
        <taxon>Ascomycota</taxon>
        <taxon>Pezizomycotina</taxon>
        <taxon>Sordariomycetes</taxon>
        <taxon>Hypocreomycetidae</taxon>
        <taxon>Microascales</taxon>
        <taxon>Microascaceae</taxon>
        <taxon>Scedosporium</taxon>
    </lineage>
</organism>
<dbReference type="VEuPathDB" id="FungiDB:SAPIO_CDS6078"/>
<name>A0A084G4G3_PSEDA</name>
<keyword evidence="1" id="KW-0472">Membrane</keyword>
<dbReference type="AlphaFoldDB" id="A0A084G4G3"/>
<evidence type="ECO:0000256" key="1">
    <source>
        <dbReference type="SAM" id="Phobius"/>
    </source>
</evidence>
<protein>
    <submittedName>
        <fullName evidence="2">Uncharacterized protein</fullName>
    </submittedName>
</protein>
<dbReference type="KEGG" id="sapo:SAPIO_CDS6078"/>
<accession>A0A084G4G3</accession>
<proteinExistence type="predicted"/>
<feature type="transmembrane region" description="Helical" evidence="1">
    <location>
        <begin position="6"/>
        <end position="24"/>
    </location>
</feature>
<dbReference type="EMBL" id="JOWA01000100">
    <property type="protein sequence ID" value="KEZ42225.1"/>
    <property type="molecule type" value="Genomic_DNA"/>
</dbReference>
<reference evidence="2 3" key="1">
    <citation type="journal article" date="2014" name="Genome Announc.">
        <title>Draft genome sequence of the pathogenic fungus Scedosporium apiospermum.</title>
        <authorList>
            <person name="Vandeputte P."/>
            <person name="Ghamrawi S."/>
            <person name="Rechenmann M."/>
            <person name="Iltis A."/>
            <person name="Giraud S."/>
            <person name="Fleury M."/>
            <person name="Thornton C."/>
            <person name="Delhaes L."/>
            <person name="Meyer W."/>
            <person name="Papon N."/>
            <person name="Bouchara J.P."/>
        </authorList>
    </citation>
    <scope>NUCLEOTIDE SEQUENCE [LARGE SCALE GENOMIC DNA]</scope>
    <source>
        <strain evidence="2 3">IHEM 14462</strain>
    </source>
</reference>
<sequence length="429" mass="48704">MENFNAYLWWLQLLAMVALALFGVERLLRGKEESLALRLMFGAMLLLINAVWVSNLLVNGVCNLFFRSPADGSAEVPIPTCPGAWREGNDPIPIGELTLPVPSIRMITDRLPPVKLSLWIWRVICDECRILRNKFRCWLVIQAWRVGRKLMVPSCLIGREDEMWQYIDRISLVKRTDSAKEEEERLPREKEMEEVRAWQQRHAGYVPPLRPLLNFSLPNRATKSQARKPATSRPLLPTRNAKAARGHSDFQLVWPDRRVEMRMRRRRPGGNASLRLTDMCRKTAVTSIHHQEIEIQRCPTQGSSDMGDVQHSPMVEPQDAGLAAKVVQTPTLEAVRAEVFEPMDICPPANTGDYGGLISMGIETPPVATFGGPEFKDEDSQDGGDLVPMEIDITPVPSSEVPEFEDEEIDQLADVLEKLHLDSRYWDPR</sequence>
<dbReference type="RefSeq" id="XP_016642024.1">
    <property type="nucleotide sequence ID" value="XM_016788267.1"/>
</dbReference>
<evidence type="ECO:0000313" key="3">
    <source>
        <dbReference type="Proteomes" id="UP000028545"/>
    </source>
</evidence>
<feature type="transmembrane region" description="Helical" evidence="1">
    <location>
        <begin position="36"/>
        <end position="58"/>
    </location>
</feature>